<keyword evidence="1" id="KW-0175">Coiled coil</keyword>
<comment type="caution">
    <text evidence="2">The sequence shown here is derived from an EMBL/GenBank/DDBJ whole genome shotgun (WGS) entry which is preliminary data.</text>
</comment>
<reference evidence="2" key="1">
    <citation type="submission" date="2022-08" db="EMBL/GenBank/DDBJ databases">
        <title>A Global Phylogenomic Analysis of the Shiitake Genus Lentinula.</title>
        <authorList>
            <consortium name="DOE Joint Genome Institute"/>
            <person name="Sierra-Patev S."/>
            <person name="Min B."/>
            <person name="Naranjo-Ortiz M."/>
            <person name="Looney B."/>
            <person name="Konkel Z."/>
            <person name="Slot J.C."/>
            <person name="Sakamoto Y."/>
            <person name="Steenwyk J.L."/>
            <person name="Rokas A."/>
            <person name="Carro J."/>
            <person name="Camarero S."/>
            <person name="Ferreira P."/>
            <person name="Molpeceres G."/>
            <person name="Ruiz-Duenas F.J."/>
            <person name="Serrano A."/>
            <person name="Henrissat B."/>
            <person name="Drula E."/>
            <person name="Hughes K.W."/>
            <person name="Mata J.L."/>
            <person name="Ishikawa N.K."/>
            <person name="Vargas-Isla R."/>
            <person name="Ushijima S."/>
            <person name="Smith C.A."/>
            <person name="Ahrendt S."/>
            <person name="Andreopoulos W."/>
            <person name="He G."/>
            <person name="Labutti K."/>
            <person name="Lipzen A."/>
            <person name="Ng V."/>
            <person name="Riley R."/>
            <person name="Sandor L."/>
            <person name="Barry K."/>
            <person name="Martinez A.T."/>
            <person name="Xiao Y."/>
            <person name="Gibbons J.G."/>
            <person name="Terashima K."/>
            <person name="Grigoriev I.V."/>
            <person name="Hibbett D.S."/>
        </authorList>
    </citation>
    <scope>NUCLEOTIDE SEQUENCE</scope>
    <source>
        <strain evidence="2">RHP3577 ss4</strain>
    </source>
</reference>
<sequence>MALRVTYNVTRMVFKFARLAAVNPEQTMSKRPLPWSGTDEHEYDEDYSPYTRVRLIMQNGRYEDELDLLRLKTTELQARVAELDHEIDEIINLDMEDVISLKQDVHLYYRQYRRARLDALELQEELAKTRTNGSNGTDEHKLSDELIALRAELTELERRINPDVKDVGSEGIEQVESEVSDRINTEGVTNENIEHKPSDEAILLQAELIELENQVNSDVTRVFDNNTLTSLPRFCVKEKGRNLMGTPTNQSNTQYASSLLSNLFNSKG</sequence>
<feature type="coiled-coil region" evidence="1">
    <location>
        <begin position="112"/>
        <end position="159"/>
    </location>
</feature>
<dbReference type="Proteomes" id="UP001150217">
    <property type="component" value="Unassembled WGS sequence"/>
</dbReference>
<dbReference type="EMBL" id="JANVFT010000012">
    <property type="protein sequence ID" value="KAJ4498990.1"/>
    <property type="molecule type" value="Genomic_DNA"/>
</dbReference>
<evidence type="ECO:0000256" key="1">
    <source>
        <dbReference type="SAM" id="Coils"/>
    </source>
</evidence>
<organism evidence="2 3">
    <name type="scientific">Lentinula lateritia</name>
    <dbReference type="NCBI Taxonomy" id="40482"/>
    <lineage>
        <taxon>Eukaryota</taxon>
        <taxon>Fungi</taxon>
        <taxon>Dikarya</taxon>
        <taxon>Basidiomycota</taxon>
        <taxon>Agaricomycotina</taxon>
        <taxon>Agaricomycetes</taxon>
        <taxon>Agaricomycetidae</taxon>
        <taxon>Agaricales</taxon>
        <taxon>Marasmiineae</taxon>
        <taxon>Omphalotaceae</taxon>
        <taxon>Lentinula</taxon>
    </lineage>
</organism>
<evidence type="ECO:0000313" key="3">
    <source>
        <dbReference type="Proteomes" id="UP001150217"/>
    </source>
</evidence>
<proteinExistence type="predicted"/>
<protein>
    <submittedName>
        <fullName evidence="2">Uncharacterized protein</fullName>
    </submittedName>
</protein>
<accession>A0ABQ8VU59</accession>
<name>A0ABQ8VU59_9AGAR</name>
<evidence type="ECO:0000313" key="2">
    <source>
        <dbReference type="EMBL" id="KAJ4498990.1"/>
    </source>
</evidence>
<gene>
    <name evidence="2" type="ORF">C8R41DRAFT_915650</name>
</gene>
<keyword evidence="3" id="KW-1185">Reference proteome</keyword>